<evidence type="ECO:0000313" key="2">
    <source>
        <dbReference type="Proteomes" id="UP000228560"/>
    </source>
</evidence>
<dbReference type="InterPro" id="IPR036388">
    <property type="entry name" value="WH-like_DNA-bd_sf"/>
</dbReference>
<dbReference type="Gene3D" id="1.10.10.10">
    <property type="entry name" value="Winged helix-like DNA-binding domain superfamily/Winged helix DNA-binding domain"/>
    <property type="match status" value="1"/>
</dbReference>
<sequence>MLTQKKIPYVTINRLSIYYRCLERISEVKNLVR</sequence>
<proteinExistence type="predicted"/>
<organism evidence="1 2">
    <name type="scientific">Candidatus Infernicultor aquiphilus</name>
    <dbReference type="NCBI Taxonomy" id="1805029"/>
    <lineage>
        <taxon>Bacteria</taxon>
        <taxon>Pseudomonadati</taxon>
        <taxon>Atribacterota</taxon>
        <taxon>Candidatus Phoenicimicrobiia</taxon>
        <taxon>Candidatus Pheonicimicrobiales</taxon>
        <taxon>Candidatus Phoenicimicrobiaceae</taxon>
        <taxon>Candidatus Infernicultor</taxon>
    </lineage>
</organism>
<gene>
    <name evidence="1" type="ORF">CO097_03035</name>
</gene>
<dbReference type="AlphaFoldDB" id="A0A2M8CDY3"/>
<dbReference type="Proteomes" id="UP000228560">
    <property type="component" value="Unassembled WGS sequence"/>
</dbReference>
<reference evidence="1 2" key="1">
    <citation type="submission" date="2017-09" db="EMBL/GenBank/DDBJ databases">
        <title>Depth-based differentiation of microbial function through sediment-hosted aquifers and enrichment of novel symbionts in the deep terrestrial subsurface.</title>
        <authorList>
            <person name="Probst A.J."/>
            <person name="Ladd B."/>
            <person name="Jarett J.K."/>
            <person name="Geller-Mcgrath D.E."/>
            <person name="Sieber C.M."/>
            <person name="Emerson J.B."/>
            <person name="Anantharaman K."/>
            <person name="Thomas B.C."/>
            <person name="Malmstrom R."/>
            <person name="Stieglmeier M."/>
            <person name="Klingl A."/>
            <person name="Woyke T."/>
            <person name="Ryan C.M."/>
            <person name="Banfield J.F."/>
        </authorList>
    </citation>
    <scope>NUCLEOTIDE SEQUENCE [LARGE SCALE GENOMIC DNA]</scope>
    <source>
        <strain evidence="1">CG_4_9_14_3_um_filter_33_16</strain>
    </source>
</reference>
<comment type="caution">
    <text evidence="1">The sequence shown here is derived from an EMBL/GenBank/DDBJ whole genome shotgun (WGS) entry which is preliminary data.</text>
</comment>
<protein>
    <submittedName>
        <fullName evidence="1">Uncharacterized protein</fullName>
    </submittedName>
</protein>
<accession>A0A2M8CDY3</accession>
<dbReference type="EMBL" id="PFTV01000077">
    <property type="protein sequence ID" value="PJB57186.1"/>
    <property type="molecule type" value="Genomic_DNA"/>
</dbReference>
<name>A0A2M8CDY3_9BACT</name>
<evidence type="ECO:0000313" key="1">
    <source>
        <dbReference type="EMBL" id="PJB57186.1"/>
    </source>
</evidence>